<reference evidence="3 4" key="1">
    <citation type="submission" date="2021-02" db="EMBL/GenBank/DDBJ databases">
        <title>FDA dAtabase for Regulatory Grade micrObial Sequences (FDA-ARGOS): Supporting development and validation of Infectious Disease Dx tests.</title>
        <authorList>
            <person name="Sproer C."/>
            <person name="Gronow S."/>
            <person name="Severitt S."/>
            <person name="Schroder I."/>
            <person name="Tallon L."/>
            <person name="Sadzewicz L."/>
            <person name="Zhao X."/>
            <person name="Boylan J."/>
            <person name="Ott S."/>
            <person name="Bowen H."/>
            <person name="Vavikolanu K."/>
            <person name="Mehta A."/>
            <person name="Aluvathingal J."/>
            <person name="Nadendla S."/>
            <person name="Lowell S."/>
            <person name="Myers T."/>
            <person name="Yan Y."/>
            <person name="Sichtig H."/>
        </authorList>
    </citation>
    <scope>NUCLEOTIDE SEQUENCE [LARGE SCALE GENOMIC DNA]</scope>
    <source>
        <strain evidence="2 3">FDAARGOS_1211</strain>
        <strain evidence="1 4">FDAARGOS_1212</strain>
    </source>
</reference>
<evidence type="ECO:0000313" key="4">
    <source>
        <dbReference type="Proteomes" id="UP000623926"/>
    </source>
</evidence>
<keyword evidence="3" id="KW-1185">Reference proteome</keyword>
<accession>A0ABD7CUF6</accession>
<gene>
    <name evidence="2" type="ORF">I6J41_25310</name>
    <name evidence="1" type="ORF">I6J42_08700</name>
</gene>
<sequence>MNATKRTGNAGMADGSGSVRVIVKGSGLKADSAHVSKKSKNRTWTNHARIEFSEDSGSYVCGWTVSAARTVTKAAGTNGSLYTAAKIKVCD</sequence>
<evidence type="ECO:0000313" key="1">
    <source>
        <dbReference type="EMBL" id="QRV34139.1"/>
    </source>
</evidence>
<dbReference type="Proteomes" id="UP000623926">
    <property type="component" value="Chromosome"/>
</dbReference>
<dbReference type="GeneID" id="63982903"/>
<dbReference type="RefSeq" id="WP_128647766.1">
    <property type="nucleotide sequence ID" value="NZ_CP070242.1"/>
</dbReference>
<name>A0ABD7CUF6_9ACTN</name>
<proteinExistence type="predicted"/>
<protein>
    <submittedName>
        <fullName evidence="1">Uncharacterized protein</fullName>
    </submittedName>
</protein>
<organism evidence="1 4">
    <name type="scientific">Streptomyces californicus</name>
    <dbReference type="NCBI Taxonomy" id="67351"/>
    <lineage>
        <taxon>Bacteria</taxon>
        <taxon>Bacillati</taxon>
        <taxon>Actinomycetota</taxon>
        <taxon>Actinomycetes</taxon>
        <taxon>Kitasatosporales</taxon>
        <taxon>Streptomycetaceae</taxon>
        <taxon>Streptomyces</taxon>
    </lineage>
</organism>
<evidence type="ECO:0000313" key="3">
    <source>
        <dbReference type="Proteomes" id="UP000598054"/>
    </source>
</evidence>
<dbReference type="Proteomes" id="UP000598054">
    <property type="component" value="Chromosome"/>
</dbReference>
<evidence type="ECO:0000313" key="2">
    <source>
        <dbReference type="EMBL" id="QRV43668.1"/>
    </source>
</evidence>
<dbReference type="EMBL" id="CP070249">
    <property type="protein sequence ID" value="QRV43668.1"/>
    <property type="molecule type" value="Genomic_DNA"/>
</dbReference>
<dbReference type="EMBL" id="CP070245">
    <property type="protein sequence ID" value="QRV34139.1"/>
    <property type="molecule type" value="Genomic_DNA"/>
</dbReference>
<dbReference type="AlphaFoldDB" id="A0ABD7CUF6"/>